<evidence type="ECO:0000259" key="9">
    <source>
        <dbReference type="Pfam" id="PF07992"/>
    </source>
</evidence>
<evidence type="ECO:0000256" key="4">
    <source>
        <dbReference type="ARBA" id="ARBA00022827"/>
    </source>
</evidence>
<sequence>MSASKPKLVVIGNGMAGVRCVEEIGRLAPDLYDITIFGNEPRPNYNRILLSKVLQGDASFDDVVTHDWAWYQEQGIRLHAGHPVVRIDASARRVETSTGLFADYDRLIVATGSSAFIPPLPGVGKPGVIAFRNVDDCRTMMEAAAVYRKAAVIGGGLLGLEAARGLLNLGMEVTVVHNAAYLMNRQLDRTSAEMLQRELERQGMRFLLGKITEKIVGRKRAEGLAFSDGSKLQADLIVMAVGIRPNVEVAKAAGIRTNRAIVVNDYLETSCPGVYAVGECAEHDGTVYGLVAPLFEQGKVLAKVLCGMETEPYRGSVPYAQLKVSGVDVFSAGAIGDPDAETVLQQFDGIKGTYKRVLSKNGKVAGAILYGDTAEGNSLLGYLKRGADAAAVSRSDSRPENGGGSDAVAAMPDEETVCNCNAVSKAAIAKAVREGANTVELVRDRTKASGSCGGCKPLVAAVVKHALAGGGSAGSEREEDAAVCGCTTLGHAALKEEIAARGFSDAAQAMAGLGWTRPDGCPACRAAIRYYLGSAEAAVAAGAVISAGAVAMPVSAAAAEAMTAAAEGAIPGAAAAAEAGVSAEERTTVTPKLLAGVVRADQLRRIADTIERYGLSFANLTGEGRIDLPGVPVEAVGALRETLGLPIETAGGIGREARILIGARSGKDAQTAARIGTELERRLHRLRLPSSVTAAVVAGFADNASGLLVRDIGLAEAPAGWEIYAGGRSERPIRQAQLIAVEPDEEAALEIAVSCLQWYRESAYYGEPVWKWLDRIGLVAVREKLLDPDRREELLGRWFGERHPSESAVPIGI</sequence>
<evidence type="ECO:0000256" key="3">
    <source>
        <dbReference type="ARBA" id="ARBA00022723"/>
    </source>
</evidence>
<evidence type="ECO:0000313" key="11">
    <source>
        <dbReference type="EMBL" id="MBB6690579.1"/>
    </source>
</evidence>
<dbReference type="EMBL" id="JACJVR010000012">
    <property type="protein sequence ID" value="MBB6690579.1"/>
    <property type="molecule type" value="Genomic_DNA"/>
</dbReference>
<keyword evidence="2" id="KW-0285">Flavoprotein</keyword>
<dbReference type="SUPFAM" id="SSF55124">
    <property type="entry name" value="Nitrite/Sulfite reductase N-terminal domain-like"/>
    <property type="match status" value="1"/>
</dbReference>
<dbReference type="Gene3D" id="1.10.10.1100">
    <property type="entry name" value="BFD-like [2Fe-2S]-binding domain"/>
    <property type="match status" value="1"/>
</dbReference>
<feature type="domain" description="Nitrite/Sulfite reductase ferredoxin-like" evidence="7">
    <location>
        <begin position="587"/>
        <end position="643"/>
    </location>
</feature>
<dbReference type="InterPro" id="IPR012744">
    <property type="entry name" value="Nitri_red_NirB"/>
</dbReference>
<comment type="cofactor">
    <cofactor evidence="1">
        <name>FAD</name>
        <dbReference type="ChEBI" id="CHEBI:57692"/>
    </cofactor>
</comment>
<feature type="domain" description="BFD-like [2Fe-2S]-binding" evidence="8">
    <location>
        <begin position="417"/>
        <end position="464"/>
    </location>
</feature>
<dbReference type="SUPFAM" id="SSF51905">
    <property type="entry name" value="FAD/NAD(P)-binding domain"/>
    <property type="match status" value="2"/>
</dbReference>
<evidence type="ECO:0000259" key="10">
    <source>
        <dbReference type="Pfam" id="PF18267"/>
    </source>
</evidence>
<dbReference type="GO" id="GO:0050661">
    <property type="term" value="F:NADP binding"/>
    <property type="evidence" value="ECO:0007669"/>
    <property type="project" value="InterPro"/>
</dbReference>
<dbReference type="InterPro" id="IPR016156">
    <property type="entry name" value="FAD/NAD-linked_Rdtase_dimer_sf"/>
</dbReference>
<reference evidence="11 12" key="1">
    <citation type="submission" date="2020-08" db="EMBL/GenBank/DDBJ databases">
        <title>Cohnella phylogeny.</title>
        <authorList>
            <person name="Dunlap C."/>
        </authorList>
    </citation>
    <scope>NUCLEOTIDE SEQUENCE [LARGE SCALE GENOMIC DNA]</scope>
    <source>
        <strain evidence="11 12">DSM 25239</strain>
    </source>
</reference>
<dbReference type="GO" id="GO:0050660">
    <property type="term" value="F:flavin adenine dinucleotide binding"/>
    <property type="evidence" value="ECO:0007669"/>
    <property type="project" value="InterPro"/>
</dbReference>
<dbReference type="InterPro" id="IPR036136">
    <property type="entry name" value="Nit/Sulf_reduc_fer-like_dom_sf"/>
</dbReference>
<dbReference type="AlphaFoldDB" id="A0A841TS95"/>
<proteinExistence type="predicted"/>
<accession>A0A841TS95</accession>
<dbReference type="Pfam" id="PF04324">
    <property type="entry name" value="Fer2_BFD"/>
    <property type="match status" value="2"/>
</dbReference>
<dbReference type="InterPro" id="IPR041854">
    <property type="entry name" value="BFD-like_2Fe2S-bd_dom_sf"/>
</dbReference>
<dbReference type="SUPFAM" id="SSF56014">
    <property type="entry name" value="Nitrite and sulphite reductase 4Fe-4S domain-like"/>
    <property type="match status" value="1"/>
</dbReference>
<dbReference type="RefSeq" id="WP_185134609.1">
    <property type="nucleotide sequence ID" value="NZ_JACJVR010000012.1"/>
</dbReference>
<dbReference type="GO" id="GO:0046872">
    <property type="term" value="F:metal ion binding"/>
    <property type="evidence" value="ECO:0007669"/>
    <property type="project" value="UniProtKB-KW"/>
</dbReference>
<feature type="domain" description="NADH-rubredoxin oxidoreductase C-terminal" evidence="10">
    <location>
        <begin position="318"/>
        <end position="386"/>
    </location>
</feature>
<dbReference type="PRINTS" id="PR00368">
    <property type="entry name" value="FADPNR"/>
</dbReference>
<evidence type="ECO:0000256" key="6">
    <source>
        <dbReference type="ARBA" id="ARBA00023014"/>
    </source>
</evidence>
<dbReference type="GO" id="GO:0042128">
    <property type="term" value="P:nitrate assimilation"/>
    <property type="evidence" value="ECO:0007669"/>
    <property type="project" value="InterPro"/>
</dbReference>
<dbReference type="Proteomes" id="UP000553776">
    <property type="component" value="Unassembled WGS sequence"/>
</dbReference>
<organism evidence="11 12">
    <name type="scientific">Cohnella xylanilytica</name>
    <dbReference type="NCBI Taxonomy" id="557555"/>
    <lineage>
        <taxon>Bacteria</taxon>
        <taxon>Bacillati</taxon>
        <taxon>Bacillota</taxon>
        <taxon>Bacilli</taxon>
        <taxon>Bacillales</taxon>
        <taxon>Paenibacillaceae</taxon>
        <taxon>Cohnella</taxon>
    </lineage>
</organism>
<dbReference type="PANTHER" id="PTHR43429:SF3">
    <property type="entry name" value="NITRITE REDUCTASE [NAD(P)H]"/>
    <property type="match status" value="1"/>
</dbReference>
<dbReference type="Pfam" id="PF18267">
    <property type="entry name" value="Rubredoxin_C"/>
    <property type="match status" value="1"/>
</dbReference>
<dbReference type="NCBIfam" id="TIGR02374">
    <property type="entry name" value="nitri_red_nirB"/>
    <property type="match status" value="1"/>
</dbReference>
<dbReference type="FunFam" id="3.50.50.60:FF:000033">
    <property type="entry name" value="Nitrite reductase [NAD(P)H], large subunit"/>
    <property type="match status" value="1"/>
</dbReference>
<keyword evidence="12" id="KW-1185">Reference proteome</keyword>
<dbReference type="GO" id="GO:0098809">
    <property type="term" value="F:nitrite reductase activity"/>
    <property type="evidence" value="ECO:0007669"/>
    <property type="project" value="InterPro"/>
</dbReference>
<evidence type="ECO:0000256" key="2">
    <source>
        <dbReference type="ARBA" id="ARBA00022630"/>
    </source>
</evidence>
<gene>
    <name evidence="11" type="ORF">H7B90_04100</name>
</gene>
<dbReference type="InterPro" id="IPR023753">
    <property type="entry name" value="FAD/NAD-binding_dom"/>
</dbReference>
<feature type="domain" description="FAD/NAD(P)-binding" evidence="9">
    <location>
        <begin position="7"/>
        <end position="281"/>
    </location>
</feature>
<keyword evidence="4" id="KW-0274">FAD</keyword>
<dbReference type="Pfam" id="PF07992">
    <property type="entry name" value="Pyr_redox_2"/>
    <property type="match status" value="1"/>
</dbReference>
<dbReference type="GO" id="GO:0051536">
    <property type="term" value="F:iron-sulfur cluster binding"/>
    <property type="evidence" value="ECO:0007669"/>
    <property type="project" value="UniProtKB-KW"/>
</dbReference>
<keyword evidence="3" id="KW-0479">Metal-binding</keyword>
<keyword evidence="5" id="KW-0408">Iron</keyword>
<dbReference type="InterPro" id="IPR045854">
    <property type="entry name" value="NO2/SO3_Rdtase_4Fe4S_sf"/>
</dbReference>
<dbReference type="InterPro" id="IPR036188">
    <property type="entry name" value="FAD/NAD-bd_sf"/>
</dbReference>
<dbReference type="InterPro" id="IPR005117">
    <property type="entry name" value="NiRdtase/SiRdtase_haem-b_fer"/>
</dbReference>
<dbReference type="CDD" id="cd19944">
    <property type="entry name" value="NirB_Fer2_BFD-like_2"/>
    <property type="match status" value="1"/>
</dbReference>
<dbReference type="Pfam" id="PF03460">
    <property type="entry name" value="NIR_SIR_ferr"/>
    <property type="match status" value="1"/>
</dbReference>
<dbReference type="PRINTS" id="PR00411">
    <property type="entry name" value="PNDRDTASEI"/>
</dbReference>
<protein>
    <submittedName>
        <fullName evidence="11">NAD(P)/FAD-dependent oxidoreductase</fullName>
    </submittedName>
</protein>
<feature type="domain" description="BFD-like [2Fe-2S]-binding" evidence="8">
    <location>
        <begin position="483"/>
        <end position="532"/>
    </location>
</feature>
<keyword evidence="6" id="KW-0411">Iron-sulfur</keyword>
<comment type="caution">
    <text evidence="11">The sequence shown here is derived from an EMBL/GenBank/DDBJ whole genome shotgun (WGS) entry which is preliminary data.</text>
</comment>
<dbReference type="InterPro" id="IPR050260">
    <property type="entry name" value="FAD-bd_OxRdtase"/>
</dbReference>
<dbReference type="InterPro" id="IPR041575">
    <property type="entry name" value="Rubredoxin_C"/>
</dbReference>
<dbReference type="Gene3D" id="3.50.50.60">
    <property type="entry name" value="FAD/NAD(P)-binding domain"/>
    <property type="match status" value="2"/>
</dbReference>
<evidence type="ECO:0000259" key="7">
    <source>
        <dbReference type="Pfam" id="PF03460"/>
    </source>
</evidence>
<evidence type="ECO:0000259" key="8">
    <source>
        <dbReference type="Pfam" id="PF04324"/>
    </source>
</evidence>
<name>A0A841TS95_9BACL</name>
<dbReference type="PANTHER" id="PTHR43429">
    <property type="entry name" value="PYRIDINE NUCLEOTIDE-DISULFIDE OXIDOREDUCTASE DOMAIN-CONTAINING"/>
    <property type="match status" value="1"/>
</dbReference>
<evidence type="ECO:0000256" key="5">
    <source>
        <dbReference type="ARBA" id="ARBA00023004"/>
    </source>
</evidence>
<dbReference type="Gene3D" id="3.30.390.30">
    <property type="match status" value="1"/>
</dbReference>
<evidence type="ECO:0000256" key="1">
    <source>
        <dbReference type="ARBA" id="ARBA00001974"/>
    </source>
</evidence>
<dbReference type="InterPro" id="IPR007419">
    <property type="entry name" value="BFD-like_2Fe2S-bd_dom"/>
</dbReference>
<dbReference type="Gene3D" id="3.30.413.10">
    <property type="entry name" value="Sulfite Reductase Hemoprotein, domain 1"/>
    <property type="match status" value="1"/>
</dbReference>
<evidence type="ECO:0000313" key="12">
    <source>
        <dbReference type="Proteomes" id="UP000553776"/>
    </source>
</evidence>